<gene>
    <name evidence="3" type="ORF">GTP90_15520</name>
</gene>
<feature type="transmembrane region" description="Helical" evidence="2">
    <location>
        <begin position="478"/>
        <end position="497"/>
    </location>
</feature>
<protein>
    <submittedName>
        <fullName evidence="3">DUF2339 domain-containing protein</fullName>
    </submittedName>
</protein>
<feature type="transmembrane region" description="Helical" evidence="2">
    <location>
        <begin position="1027"/>
        <end position="1048"/>
    </location>
</feature>
<feature type="transmembrane region" description="Helical" evidence="2">
    <location>
        <begin position="428"/>
        <end position="448"/>
    </location>
</feature>
<feature type="transmembrane region" description="Helical" evidence="2">
    <location>
        <begin position="601"/>
        <end position="623"/>
    </location>
</feature>
<evidence type="ECO:0000256" key="2">
    <source>
        <dbReference type="SAM" id="Phobius"/>
    </source>
</evidence>
<feature type="transmembrane region" description="Helical" evidence="2">
    <location>
        <begin position="571"/>
        <end position="589"/>
    </location>
</feature>
<accession>A0A845GP47</accession>
<dbReference type="Pfam" id="PF10101">
    <property type="entry name" value="DUF2339"/>
    <property type="match status" value="2"/>
</dbReference>
<feature type="region of interest" description="Disordered" evidence="1">
    <location>
        <begin position="107"/>
        <end position="143"/>
    </location>
</feature>
<dbReference type="Proteomes" id="UP000447355">
    <property type="component" value="Unassembled WGS sequence"/>
</dbReference>
<dbReference type="RefSeq" id="WP_161084401.1">
    <property type="nucleotide sequence ID" value="NZ_WWCX01000024.1"/>
</dbReference>
<feature type="transmembrane region" description="Helical" evidence="2">
    <location>
        <begin position="767"/>
        <end position="788"/>
    </location>
</feature>
<dbReference type="InterPro" id="IPR019286">
    <property type="entry name" value="DUF2339_TM"/>
</dbReference>
<feature type="transmembrane region" description="Helical" evidence="2">
    <location>
        <begin position="713"/>
        <end position="729"/>
    </location>
</feature>
<reference evidence="3" key="1">
    <citation type="submission" date="2019-12" db="EMBL/GenBank/DDBJ databases">
        <title>Novel species isolated from a subtropical stream in China.</title>
        <authorList>
            <person name="Lu H."/>
        </authorList>
    </citation>
    <scope>NUCLEOTIDE SEQUENCE [LARGE SCALE GENOMIC DNA]</scope>
    <source>
        <strain evidence="3">FT81W</strain>
    </source>
</reference>
<feature type="transmembrane region" description="Helical" evidence="2">
    <location>
        <begin position="189"/>
        <end position="209"/>
    </location>
</feature>
<feature type="transmembrane region" description="Helical" evidence="2">
    <location>
        <begin position="342"/>
        <end position="363"/>
    </location>
</feature>
<feature type="transmembrane region" description="Helical" evidence="2">
    <location>
        <begin position="999"/>
        <end position="1020"/>
    </location>
</feature>
<feature type="transmembrane region" description="Helical" evidence="2">
    <location>
        <begin position="1060"/>
        <end position="1077"/>
    </location>
</feature>
<feature type="transmembrane region" description="Helical" evidence="2">
    <location>
        <begin position="917"/>
        <end position="940"/>
    </location>
</feature>
<keyword evidence="2" id="KW-1133">Transmembrane helix</keyword>
<feature type="transmembrane region" description="Helical" evidence="2">
    <location>
        <begin position="509"/>
        <end position="526"/>
    </location>
</feature>
<feature type="transmembrane region" description="Helical" evidence="2">
    <location>
        <begin position="848"/>
        <end position="866"/>
    </location>
</feature>
<keyword evidence="2" id="KW-0472">Membrane</keyword>
<proteinExistence type="predicted"/>
<feature type="transmembrane region" description="Helical" evidence="2">
    <location>
        <begin position="293"/>
        <end position="311"/>
    </location>
</feature>
<feature type="transmembrane region" description="Helical" evidence="2">
    <location>
        <begin position="961"/>
        <end position="979"/>
    </location>
</feature>
<feature type="transmembrane region" description="Helical" evidence="2">
    <location>
        <begin position="215"/>
        <end position="236"/>
    </location>
</feature>
<evidence type="ECO:0000313" key="3">
    <source>
        <dbReference type="EMBL" id="MYM95275.1"/>
    </source>
</evidence>
<dbReference type="PANTHER" id="PTHR38434:SF1">
    <property type="entry name" value="BLL2549 PROTEIN"/>
    <property type="match status" value="1"/>
</dbReference>
<name>A0A845GP47_9BURK</name>
<feature type="transmembrane region" description="Helical" evidence="2">
    <location>
        <begin position="401"/>
        <end position="421"/>
    </location>
</feature>
<feature type="transmembrane region" description="Helical" evidence="2">
    <location>
        <begin position="248"/>
        <end position="281"/>
    </location>
</feature>
<feature type="transmembrane region" description="Helical" evidence="2">
    <location>
        <begin position="635"/>
        <end position="653"/>
    </location>
</feature>
<feature type="transmembrane region" description="Helical" evidence="2">
    <location>
        <begin position="538"/>
        <end position="559"/>
    </location>
</feature>
<dbReference type="AlphaFoldDB" id="A0A845GP47"/>
<organism evidence="3 4">
    <name type="scientific">Duganella vulcania</name>
    <dbReference type="NCBI Taxonomy" id="2692166"/>
    <lineage>
        <taxon>Bacteria</taxon>
        <taxon>Pseudomonadati</taxon>
        <taxon>Pseudomonadota</taxon>
        <taxon>Betaproteobacteria</taxon>
        <taxon>Burkholderiales</taxon>
        <taxon>Oxalobacteraceae</taxon>
        <taxon>Telluria group</taxon>
        <taxon>Duganella</taxon>
    </lineage>
</organism>
<feature type="compositionally biased region" description="Low complexity" evidence="1">
    <location>
        <begin position="49"/>
        <end position="59"/>
    </location>
</feature>
<evidence type="ECO:0000313" key="4">
    <source>
        <dbReference type="Proteomes" id="UP000447355"/>
    </source>
</evidence>
<dbReference type="EMBL" id="WWCX01000024">
    <property type="protein sequence ID" value="MYM95275.1"/>
    <property type="molecule type" value="Genomic_DNA"/>
</dbReference>
<feature type="region of interest" description="Disordered" evidence="1">
    <location>
        <begin position="45"/>
        <end position="76"/>
    </location>
</feature>
<comment type="caution">
    <text evidence="3">The sequence shown here is derived from an EMBL/GenBank/DDBJ whole genome shotgun (WGS) entry which is preliminary data.</text>
</comment>
<feature type="compositionally biased region" description="Pro residues" evidence="1">
    <location>
        <begin position="60"/>
        <end position="73"/>
    </location>
</feature>
<feature type="transmembrane region" description="Helical" evidence="2">
    <location>
        <begin position="454"/>
        <end position="471"/>
    </location>
</feature>
<feature type="transmembrane region" description="Helical" evidence="2">
    <location>
        <begin position="741"/>
        <end position="761"/>
    </location>
</feature>
<feature type="transmembrane region" description="Helical" evidence="2">
    <location>
        <begin position="375"/>
        <end position="395"/>
    </location>
</feature>
<feature type="transmembrane region" description="Helical" evidence="2">
    <location>
        <begin position="673"/>
        <end position="693"/>
    </location>
</feature>
<feature type="transmembrane region" description="Helical" evidence="2">
    <location>
        <begin position="809"/>
        <end position="828"/>
    </location>
</feature>
<feature type="transmembrane region" description="Helical" evidence="2">
    <location>
        <begin position="318"/>
        <end position="336"/>
    </location>
</feature>
<feature type="transmembrane region" description="Helical" evidence="2">
    <location>
        <begin position="153"/>
        <end position="177"/>
    </location>
</feature>
<sequence length="1086" mass="118037">MEFLLFIFGVFTLSVAWRARTEARQARKIATELQREVDALRETQTTMQRAATAPQASPYASPPAAQPARPPAPAHAEVQIPTTILAPPPPPLPPQVLVAAKVPAPAATPKPATAPAPAEPLAVPPESVPPPPTPPPAPRAEPTPPRWLVAAKAWLFGGNLVAKLGLLILFIGVSFLLKYAAARVTVPIEFRLAGIVLADIALLAWGWRIRLSRPAIALPVQGAALAVLMLVTFGAFRLYQLIPGSLAFALLFVLTVFTCLLAVLQDAMWLAIFGIAGGFAAPILASTGSGSHIGLFSYYALLNAGVFALALLRSWRPLNLLGFAFTFAIGTAWGVLRYTPENYLSVQLFLLLFFAFYVSIPLAYARQQSVKLKNYVDGTLVFGTPMLGFGLQFSLVHGYPFGVAYSALALGLFYIGLATVLRRRDQVALLADAFLALGIVFGTLAIPFALDGRWTSAAWALEGAGIVWIGLRQKQRLAWMFGLLVQAGAWLSFFGTVSGLSAERAMESNLWLGFILLSLTAFLMATRFRAQQDAESKLFATLAALFLTFASIWLIAGAWTEIFLRTDGASQANLLVLSALVAAVTLYFIARKMAWQLASGLALVAQAIAGVMLAVLALSQWNWTNASPDLFDRPILGAAMICAGALFSSWALMRHDGREPGTNSYGLSRLAMLWAGGWWLMVILPGLAGWLSIRYQLLTTGTWRSDDVLGPNIYGMLVAAGTVGIVMLARRLQWRSLRALAAPAWIALAAASLFMLGKLYFENHLPVGSAWLAYAALWLTGEWLLRVWPASGWTLRTPPLQLLHIVRTGGPWLMIWPVAAIWITRWLHGANSAEAQLLADAGWETSASWARFIPAWLMMAAAGWMMQRARAGGWPVAPLDAWYRRRLIPLACGWALLLVAVWNLTQNGAMAPLPYVPLLNPLDLTTCFAMLMTYGCYRLVRDMDTGGTLRRKLLTDWPKNWVAPLPLAAALGGYGWLNLALLRTVSNYMHVPYEFEAMFASQFVQAMLSLVWSVTALVLMRYAAKRVLRAVWIGGAVLLAMVVAKLFLVDLSNVGGVERIVSFVGVGALMVGIGYLAPYPSESETK</sequence>
<evidence type="ECO:0000256" key="1">
    <source>
        <dbReference type="SAM" id="MobiDB-lite"/>
    </source>
</evidence>
<feature type="transmembrane region" description="Helical" evidence="2">
    <location>
        <begin position="887"/>
        <end position="905"/>
    </location>
</feature>
<dbReference type="PANTHER" id="PTHR38434">
    <property type="entry name" value="BLL2549 PROTEIN"/>
    <property type="match status" value="1"/>
</dbReference>
<keyword evidence="2" id="KW-0812">Transmembrane</keyword>